<dbReference type="AlphaFoldDB" id="B4CXS7"/>
<feature type="region of interest" description="Disordered" evidence="1">
    <location>
        <begin position="235"/>
        <end position="257"/>
    </location>
</feature>
<keyword evidence="3" id="KW-1185">Reference proteome</keyword>
<protein>
    <submittedName>
        <fullName evidence="2">Uncharacterized protein</fullName>
    </submittedName>
</protein>
<reference evidence="2 3" key="1">
    <citation type="journal article" date="2011" name="J. Bacteriol.">
        <title>Genome sequence of Chthoniobacter flavus Ellin428, an aerobic heterotrophic soil bacterium.</title>
        <authorList>
            <person name="Kant R."/>
            <person name="van Passel M.W."/>
            <person name="Palva A."/>
            <person name="Lucas S."/>
            <person name="Lapidus A."/>
            <person name="Glavina Del Rio T."/>
            <person name="Dalin E."/>
            <person name="Tice H."/>
            <person name="Bruce D."/>
            <person name="Goodwin L."/>
            <person name="Pitluck S."/>
            <person name="Larimer F.W."/>
            <person name="Land M.L."/>
            <person name="Hauser L."/>
            <person name="Sangwan P."/>
            <person name="de Vos W.M."/>
            <person name="Janssen P.H."/>
            <person name="Smidt H."/>
        </authorList>
    </citation>
    <scope>NUCLEOTIDE SEQUENCE [LARGE SCALE GENOMIC DNA]</scope>
    <source>
        <strain evidence="2 3">Ellin428</strain>
    </source>
</reference>
<feature type="compositionally biased region" description="Acidic residues" evidence="1">
    <location>
        <begin position="69"/>
        <end position="78"/>
    </location>
</feature>
<proteinExistence type="predicted"/>
<sequence length="257" mass="27715">MKNLNWFQARDLAQKQGRAVRRDAWRKWLYYTPWYLWFIAENDAHGVQHRWVVKNGDFGSAEFIALDWTDEPWPDEPDPVNGPVTPPSPGPSWGPWPPISSNLPHPIPPIVIFSGGGGPPSGPPTDPPPHHNPPQNQPATVSVSVDYINMDGYDEEKGCIQDNGGGSHSGSFSVSVTVSGGPPGVGTLDVRMGTQSPQLGTAWDGYNGDFEFDDIPFSPGGSLTATANYSINGQTATGSGQFQVPDTCQPDYGDDGQ</sequence>
<organism evidence="2 3">
    <name type="scientific">Chthoniobacter flavus Ellin428</name>
    <dbReference type="NCBI Taxonomy" id="497964"/>
    <lineage>
        <taxon>Bacteria</taxon>
        <taxon>Pseudomonadati</taxon>
        <taxon>Verrucomicrobiota</taxon>
        <taxon>Spartobacteria</taxon>
        <taxon>Chthoniobacterales</taxon>
        <taxon>Chthoniobacteraceae</taxon>
        <taxon>Chthoniobacter</taxon>
    </lineage>
</organism>
<evidence type="ECO:0000313" key="2">
    <source>
        <dbReference type="EMBL" id="EDY21075.1"/>
    </source>
</evidence>
<accession>B4CXS7</accession>
<feature type="compositionally biased region" description="Polar residues" evidence="1">
    <location>
        <begin position="235"/>
        <end position="246"/>
    </location>
</feature>
<feature type="compositionally biased region" description="Pro residues" evidence="1">
    <location>
        <begin position="120"/>
        <end position="136"/>
    </location>
</feature>
<name>B4CXS7_9BACT</name>
<dbReference type="InParanoid" id="B4CXS7"/>
<feature type="compositionally biased region" description="Pro residues" evidence="1">
    <location>
        <begin position="84"/>
        <end position="98"/>
    </location>
</feature>
<evidence type="ECO:0000256" key="1">
    <source>
        <dbReference type="SAM" id="MobiDB-lite"/>
    </source>
</evidence>
<dbReference type="STRING" id="497964.CfE428DRAFT_1368"/>
<gene>
    <name evidence="2" type="ORF">CfE428DRAFT_1368</name>
</gene>
<dbReference type="EMBL" id="ABVL01000003">
    <property type="protein sequence ID" value="EDY21075.1"/>
    <property type="molecule type" value="Genomic_DNA"/>
</dbReference>
<evidence type="ECO:0000313" key="3">
    <source>
        <dbReference type="Proteomes" id="UP000005824"/>
    </source>
</evidence>
<feature type="region of interest" description="Disordered" evidence="1">
    <location>
        <begin position="69"/>
        <end position="139"/>
    </location>
</feature>
<dbReference type="Proteomes" id="UP000005824">
    <property type="component" value="Unassembled WGS sequence"/>
</dbReference>
<comment type="caution">
    <text evidence="2">The sequence shown here is derived from an EMBL/GenBank/DDBJ whole genome shotgun (WGS) entry which is preliminary data.</text>
</comment>
<dbReference type="RefSeq" id="WP_006978694.1">
    <property type="nucleotide sequence ID" value="NZ_ABVL01000003.1"/>
</dbReference>